<name>A0A836CEH6_9STRA</name>
<accession>A0A836CEH6</accession>
<comment type="caution">
    <text evidence="2">The sequence shown here is derived from an EMBL/GenBank/DDBJ whole genome shotgun (WGS) entry which is preliminary data.</text>
</comment>
<sequence length="235" mass="24676">MDKAIVKQEQRSEDVQVVTATALPSVGTDVVLGAGGAGAVAGYMLGGPLLAVGLGVAGAGVAATQPQGTRSGDFARGAGQLAVNGFHAARDVERKHQVIDRFKAAGTQGFARAQQLNEEHKLLERGKASAADLWTKAKQVNEQHRLVERGQAGAAELWGKAKQVNKEHKLLERGQASAAQLLQRARQLDEQHALSERAGRAIAGTVQRANVAMLEGAAVPLTQELPAENYKSKGV</sequence>
<reference evidence="2" key="1">
    <citation type="submission" date="2021-02" db="EMBL/GenBank/DDBJ databases">
        <title>First Annotated Genome of the Yellow-green Alga Tribonema minus.</title>
        <authorList>
            <person name="Mahan K.M."/>
        </authorList>
    </citation>
    <scope>NUCLEOTIDE SEQUENCE</scope>
    <source>
        <strain evidence="2">UTEX B ZZ1240</strain>
    </source>
</reference>
<keyword evidence="1" id="KW-0175">Coiled coil</keyword>
<feature type="coiled-coil region" evidence="1">
    <location>
        <begin position="171"/>
        <end position="198"/>
    </location>
</feature>
<evidence type="ECO:0000256" key="1">
    <source>
        <dbReference type="SAM" id="Coils"/>
    </source>
</evidence>
<dbReference type="EMBL" id="JAFCMP010000224">
    <property type="protein sequence ID" value="KAG5182694.1"/>
    <property type="molecule type" value="Genomic_DNA"/>
</dbReference>
<evidence type="ECO:0000313" key="3">
    <source>
        <dbReference type="Proteomes" id="UP000664859"/>
    </source>
</evidence>
<gene>
    <name evidence="2" type="ORF">JKP88DRAFT_220700</name>
</gene>
<proteinExistence type="predicted"/>
<evidence type="ECO:0000313" key="2">
    <source>
        <dbReference type="EMBL" id="KAG5182694.1"/>
    </source>
</evidence>
<organism evidence="2 3">
    <name type="scientific">Tribonema minus</name>
    <dbReference type="NCBI Taxonomy" id="303371"/>
    <lineage>
        <taxon>Eukaryota</taxon>
        <taxon>Sar</taxon>
        <taxon>Stramenopiles</taxon>
        <taxon>Ochrophyta</taxon>
        <taxon>PX clade</taxon>
        <taxon>Xanthophyceae</taxon>
        <taxon>Tribonematales</taxon>
        <taxon>Tribonemataceae</taxon>
        <taxon>Tribonema</taxon>
    </lineage>
</organism>
<keyword evidence="3" id="KW-1185">Reference proteome</keyword>
<protein>
    <submittedName>
        <fullName evidence="2">Uncharacterized protein</fullName>
    </submittedName>
</protein>
<dbReference type="Proteomes" id="UP000664859">
    <property type="component" value="Unassembled WGS sequence"/>
</dbReference>
<dbReference type="AlphaFoldDB" id="A0A836CEH6"/>
<dbReference type="OrthoDB" id="204795at2759"/>